<name>A0AC61R0J5_9FIRM</name>
<reference evidence="1" key="1">
    <citation type="submission" date="2019-04" db="EMBL/GenBank/DDBJ databases">
        <title>Microbes associate with the intestines of laboratory mice.</title>
        <authorList>
            <person name="Navarre W."/>
            <person name="Wong E."/>
            <person name="Huang K."/>
            <person name="Tropini C."/>
            <person name="Ng K."/>
            <person name="Yu B."/>
        </authorList>
    </citation>
    <scope>NUCLEOTIDE SEQUENCE</scope>
    <source>
        <strain evidence="1">NM72_1-8</strain>
    </source>
</reference>
<gene>
    <name evidence="1" type="ORF">E5357_05665</name>
</gene>
<protein>
    <submittedName>
        <fullName evidence="1">HPr family phosphocarrier protein</fullName>
    </submittedName>
</protein>
<proteinExistence type="predicted"/>
<organism evidence="1 2">
    <name type="scientific">Hominisplanchenecus murintestinalis</name>
    <dbReference type="NCBI Taxonomy" id="2941517"/>
    <lineage>
        <taxon>Bacteria</taxon>
        <taxon>Bacillati</taxon>
        <taxon>Bacillota</taxon>
        <taxon>Clostridia</taxon>
        <taxon>Lachnospirales</taxon>
        <taxon>Lachnospiraceae</taxon>
        <taxon>Hominisplanchenecus</taxon>
    </lineage>
</organism>
<keyword evidence="2" id="KW-1185">Reference proteome</keyword>
<dbReference type="Proteomes" id="UP000307720">
    <property type="component" value="Unassembled WGS sequence"/>
</dbReference>
<sequence>MSERTEKKIKLTELEEVKEFVNAAGNCDFDIDVSYNSNRIIIDAKSMLGVLSLDLTRALTVKYGGENMQFENVLSKYATA</sequence>
<evidence type="ECO:0000313" key="1">
    <source>
        <dbReference type="EMBL" id="TGX99336.1"/>
    </source>
</evidence>
<accession>A0AC61R0J5</accession>
<dbReference type="EMBL" id="SRZB01000008">
    <property type="protein sequence ID" value="TGX99336.1"/>
    <property type="molecule type" value="Genomic_DNA"/>
</dbReference>
<evidence type="ECO:0000313" key="2">
    <source>
        <dbReference type="Proteomes" id="UP000307720"/>
    </source>
</evidence>
<comment type="caution">
    <text evidence="1">The sequence shown here is derived from an EMBL/GenBank/DDBJ whole genome shotgun (WGS) entry which is preliminary data.</text>
</comment>